<protein>
    <submittedName>
        <fullName evidence="1">Uncharacterized protein</fullName>
    </submittedName>
</protein>
<organism evidence="1">
    <name type="scientific">Anguilla anguilla</name>
    <name type="common">European freshwater eel</name>
    <name type="synonym">Muraena anguilla</name>
    <dbReference type="NCBI Taxonomy" id="7936"/>
    <lineage>
        <taxon>Eukaryota</taxon>
        <taxon>Metazoa</taxon>
        <taxon>Chordata</taxon>
        <taxon>Craniata</taxon>
        <taxon>Vertebrata</taxon>
        <taxon>Euteleostomi</taxon>
        <taxon>Actinopterygii</taxon>
        <taxon>Neopterygii</taxon>
        <taxon>Teleostei</taxon>
        <taxon>Anguilliformes</taxon>
        <taxon>Anguillidae</taxon>
        <taxon>Anguilla</taxon>
    </lineage>
</organism>
<evidence type="ECO:0000313" key="1">
    <source>
        <dbReference type="EMBL" id="JAH12701.1"/>
    </source>
</evidence>
<reference evidence="1" key="1">
    <citation type="submission" date="2014-11" db="EMBL/GenBank/DDBJ databases">
        <authorList>
            <person name="Amaro Gonzalez C."/>
        </authorList>
    </citation>
    <scope>NUCLEOTIDE SEQUENCE</scope>
</reference>
<dbReference type="AlphaFoldDB" id="A0A0E9Q730"/>
<reference evidence="1" key="2">
    <citation type="journal article" date="2015" name="Fish Shellfish Immunol.">
        <title>Early steps in the European eel (Anguilla anguilla)-Vibrio vulnificus interaction in the gills: Role of the RtxA13 toxin.</title>
        <authorList>
            <person name="Callol A."/>
            <person name="Pajuelo D."/>
            <person name="Ebbesson L."/>
            <person name="Teles M."/>
            <person name="MacKenzie S."/>
            <person name="Amaro C."/>
        </authorList>
    </citation>
    <scope>NUCLEOTIDE SEQUENCE</scope>
</reference>
<name>A0A0E9Q730_ANGAN</name>
<accession>A0A0E9Q730</accession>
<dbReference type="EMBL" id="GBXM01095876">
    <property type="protein sequence ID" value="JAH12701.1"/>
    <property type="molecule type" value="Transcribed_RNA"/>
</dbReference>
<proteinExistence type="predicted"/>
<sequence>MAEARCLFKDKVVYGGLWVSCKEDQKCGQRL</sequence>